<keyword evidence="2" id="KW-0472">Membrane</keyword>
<gene>
    <name evidence="3" type="ORF">GCM10010515_13490</name>
</gene>
<accession>A0A918N8H5</accession>
<evidence type="ECO:0008006" key="5">
    <source>
        <dbReference type="Google" id="ProtNLM"/>
    </source>
</evidence>
<reference evidence="3" key="2">
    <citation type="submission" date="2020-09" db="EMBL/GenBank/DDBJ databases">
        <authorList>
            <person name="Sun Q."/>
            <person name="Ohkuma M."/>
        </authorList>
    </citation>
    <scope>NUCLEOTIDE SEQUENCE</scope>
    <source>
        <strain evidence="3">JCM 4956</strain>
    </source>
</reference>
<evidence type="ECO:0000256" key="1">
    <source>
        <dbReference type="SAM" id="MobiDB-lite"/>
    </source>
</evidence>
<dbReference type="AlphaFoldDB" id="A0A918N8H5"/>
<dbReference type="EMBL" id="BMWD01000003">
    <property type="protein sequence ID" value="GGX47709.1"/>
    <property type="molecule type" value="Genomic_DNA"/>
</dbReference>
<dbReference type="RefSeq" id="WP_229916063.1">
    <property type="nucleotide sequence ID" value="NZ_BMWD01000003.1"/>
</dbReference>
<feature type="region of interest" description="Disordered" evidence="1">
    <location>
        <begin position="1"/>
        <end position="36"/>
    </location>
</feature>
<evidence type="ECO:0000313" key="4">
    <source>
        <dbReference type="Proteomes" id="UP000645555"/>
    </source>
</evidence>
<organism evidence="3 4">
    <name type="scientific">Streptomyces fructofermentans</name>
    <dbReference type="NCBI Taxonomy" id="152141"/>
    <lineage>
        <taxon>Bacteria</taxon>
        <taxon>Bacillati</taxon>
        <taxon>Actinomycetota</taxon>
        <taxon>Actinomycetes</taxon>
        <taxon>Kitasatosporales</taxon>
        <taxon>Streptomycetaceae</taxon>
        <taxon>Streptomyces</taxon>
    </lineage>
</organism>
<dbReference type="Proteomes" id="UP000645555">
    <property type="component" value="Unassembled WGS sequence"/>
</dbReference>
<keyword evidence="4" id="KW-1185">Reference proteome</keyword>
<feature type="transmembrane region" description="Helical" evidence="2">
    <location>
        <begin position="80"/>
        <end position="103"/>
    </location>
</feature>
<name>A0A918N8H5_9ACTN</name>
<keyword evidence="2" id="KW-1133">Transmembrane helix</keyword>
<proteinExistence type="predicted"/>
<evidence type="ECO:0000313" key="3">
    <source>
        <dbReference type="EMBL" id="GGX47709.1"/>
    </source>
</evidence>
<sequence>MNENPEQPQPPVTPEPAAAAEPVTVPEPAASVPEPVATPEPVAAVPVPGVPFEGVPAPAFVQPVPAPVPGPVNRPRRRGLIAAVVGSALLAGAVVAGTGYTVVTVNEADRDAGSPVWDFPRTTADDDDEPAPATGLAAMLVPYDEEDGWGRGPDLGEYGSDVHMSGAQAADVRKESLRDLPRSQRRRLERELDKQRIEGMAMRSYLGPKADEYVGSDEGFTVSVVLSRMESRAAVKGAATFQGEFLDTLDLFRKGPAIKGHKNAKCFLPPKAADQKLDLMFCSAYVGDVLVSATASGVKPLDTKGVAVFLRTQLDRITDPGEAV</sequence>
<evidence type="ECO:0000256" key="2">
    <source>
        <dbReference type="SAM" id="Phobius"/>
    </source>
</evidence>
<reference evidence="3" key="1">
    <citation type="journal article" date="2014" name="Int. J. Syst. Evol. Microbiol.">
        <title>Complete genome sequence of Corynebacterium casei LMG S-19264T (=DSM 44701T), isolated from a smear-ripened cheese.</title>
        <authorList>
            <consortium name="US DOE Joint Genome Institute (JGI-PGF)"/>
            <person name="Walter F."/>
            <person name="Albersmeier A."/>
            <person name="Kalinowski J."/>
            <person name="Ruckert C."/>
        </authorList>
    </citation>
    <scope>NUCLEOTIDE SEQUENCE</scope>
    <source>
        <strain evidence="3">JCM 4956</strain>
    </source>
</reference>
<comment type="caution">
    <text evidence="3">The sequence shown here is derived from an EMBL/GenBank/DDBJ whole genome shotgun (WGS) entry which is preliminary data.</text>
</comment>
<keyword evidence="2" id="KW-0812">Transmembrane</keyword>
<feature type="compositionally biased region" description="Low complexity" evidence="1">
    <location>
        <begin position="15"/>
        <end position="36"/>
    </location>
</feature>
<protein>
    <recommendedName>
        <fullName evidence="5">Secreted protein</fullName>
    </recommendedName>
</protein>